<proteinExistence type="predicted"/>
<protein>
    <submittedName>
        <fullName evidence="2">Uncharacterized protein</fullName>
    </submittedName>
</protein>
<accession>A0A0A9BLJ1</accession>
<evidence type="ECO:0000256" key="1">
    <source>
        <dbReference type="SAM" id="MobiDB-lite"/>
    </source>
</evidence>
<dbReference type="EMBL" id="GBRH01233041">
    <property type="protein sequence ID" value="JAD64854.1"/>
    <property type="molecule type" value="Transcribed_RNA"/>
</dbReference>
<reference evidence="2" key="2">
    <citation type="journal article" date="2015" name="Data Brief">
        <title>Shoot transcriptome of the giant reed, Arundo donax.</title>
        <authorList>
            <person name="Barrero R.A."/>
            <person name="Guerrero F.D."/>
            <person name="Moolhuijzen P."/>
            <person name="Goolsby J.A."/>
            <person name="Tidwell J."/>
            <person name="Bellgard S.E."/>
            <person name="Bellgard M.I."/>
        </authorList>
    </citation>
    <scope>NUCLEOTIDE SEQUENCE</scope>
    <source>
        <tissue evidence="2">Shoot tissue taken approximately 20 cm above the soil surface</tissue>
    </source>
</reference>
<evidence type="ECO:0000313" key="2">
    <source>
        <dbReference type="EMBL" id="JAD64854.1"/>
    </source>
</evidence>
<reference evidence="2" key="1">
    <citation type="submission" date="2014-09" db="EMBL/GenBank/DDBJ databases">
        <authorList>
            <person name="Magalhaes I.L.F."/>
            <person name="Oliveira U."/>
            <person name="Santos F.R."/>
            <person name="Vidigal T.H.D.A."/>
            <person name="Brescovit A.D."/>
            <person name="Santos A.J."/>
        </authorList>
    </citation>
    <scope>NUCLEOTIDE SEQUENCE</scope>
    <source>
        <tissue evidence="2">Shoot tissue taken approximately 20 cm above the soil surface</tissue>
    </source>
</reference>
<dbReference type="AlphaFoldDB" id="A0A0A9BLJ1"/>
<feature type="region of interest" description="Disordered" evidence="1">
    <location>
        <begin position="1"/>
        <end position="30"/>
    </location>
</feature>
<name>A0A0A9BLJ1_ARUDO</name>
<organism evidence="2">
    <name type="scientific">Arundo donax</name>
    <name type="common">Giant reed</name>
    <name type="synonym">Donax arundinaceus</name>
    <dbReference type="NCBI Taxonomy" id="35708"/>
    <lineage>
        <taxon>Eukaryota</taxon>
        <taxon>Viridiplantae</taxon>
        <taxon>Streptophyta</taxon>
        <taxon>Embryophyta</taxon>
        <taxon>Tracheophyta</taxon>
        <taxon>Spermatophyta</taxon>
        <taxon>Magnoliopsida</taxon>
        <taxon>Liliopsida</taxon>
        <taxon>Poales</taxon>
        <taxon>Poaceae</taxon>
        <taxon>PACMAD clade</taxon>
        <taxon>Arundinoideae</taxon>
        <taxon>Arundineae</taxon>
        <taxon>Arundo</taxon>
    </lineage>
</organism>
<feature type="compositionally biased region" description="Basic residues" evidence="1">
    <location>
        <begin position="1"/>
        <end position="10"/>
    </location>
</feature>
<sequence>MAAARWRGRRTTSGQRGWAGVQQGCDAMQV</sequence>